<accession>A0A967B521</accession>
<gene>
    <name evidence="1" type="ORF">G9U51_08255</name>
</gene>
<keyword evidence="2" id="KW-1185">Reference proteome</keyword>
<organism evidence="1 2">
    <name type="scientific">Metallococcus carri</name>
    <dbReference type="NCBI Taxonomy" id="1656884"/>
    <lineage>
        <taxon>Bacteria</taxon>
        <taxon>Bacillati</taxon>
        <taxon>Actinomycetota</taxon>
        <taxon>Actinomycetes</taxon>
        <taxon>Micrococcales</taxon>
        <taxon>Dermacoccaceae</taxon>
        <taxon>Metallococcus</taxon>
    </lineage>
</organism>
<sequence length="474" mass="51537">MAGWRYFATRLNGDGTETYLAGDLPLKDVQISQVLSGVDNLDATVPVEHDRLRAAGVDYGIFVPWSTAVYAELDGVIRAGGIVVDVDLDGPSLKLSCDGFTGYLSGMPYGDVTNLVQVDPLKVAGMIWGHVQSQPGGNLGIRLDIDPPTSPIRLGLLPVEQWPMLRNGSTGYPLLPEGSRFRYTWPKTTADAEEKIAYGVATRTFSPISGTARCVYRRISDGAVAEQTKTTATLPAGWEVLGRIVDEQPQAADDGSAWEPYKLEWFADFDLGQRWADLAQLGRFDYWVEHAWGDADGITAGGTVYLTHTLHVVYGGIGRRREDLRFVVGENVQVVPAVEVRGVEYADEIITLGAGEGRAMVRGTWRGDSPRLRRPKVVTDKLLRTTAAANRAAATEGARIAPDVRGDVKQLVVRHHPNAPLGSWQPGDQIRLVGAVSGWASRLDLWVRVLETQISPDTGDVATLTVTRSERAAP</sequence>
<dbReference type="RefSeq" id="WP_166195891.1">
    <property type="nucleotide sequence ID" value="NZ_JAAOIV010000005.1"/>
</dbReference>
<comment type="caution">
    <text evidence="1">The sequence shown here is derived from an EMBL/GenBank/DDBJ whole genome shotgun (WGS) entry which is preliminary data.</text>
</comment>
<dbReference type="Proteomes" id="UP000744769">
    <property type="component" value="Unassembled WGS sequence"/>
</dbReference>
<proteinExistence type="predicted"/>
<evidence type="ECO:0000313" key="1">
    <source>
        <dbReference type="EMBL" id="NHN55767.1"/>
    </source>
</evidence>
<reference evidence="1" key="1">
    <citation type="submission" date="2020-03" db="EMBL/GenBank/DDBJ databases">
        <title>Draft sequencing of Calidifontibacter sp. DB0510.</title>
        <authorList>
            <person name="Kim D.-U."/>
        </authorList>
    </citation>
    <scope>NUCLEOTIDE SEQUENCE</scope>
    <source>
        <strain evidence="1">DB0510</strain>
    </source>
</reference>
<evidence type="ECO:0000313" key="2">
    <source>
        <dbReference type="Proteomes" id="UP000744769"/>
    </source>
</evidence>
<name>A0A967B521_9MICO</name>
<dbReference type="EMBL" id="JAAOIV010000005">
    <property type="protein sequence ID" value="NHN55767.1"/>
    <property type="molecule type" value="Genomic_DNA"/>
</dbReference>
<dbReference type="AlphaFoldDB" id="A0A967B521"/>
<evidence type="ECO:0008006" key="3">
    <source>
        <dbReference type="Google" id="ProtNLM"/>
    </source>
</evidence>
<protein>
    <recommendedName>
        <fullName evidence="3">Minor tail protein</fullName>
    </recommendedName>
</protein>